<dbReference type="OrthoDB" id="241790at2"/>
<reference evidence="7 8" key="1">
    <citation type="submission" date="2018-03" db="EMBL/GenBank/DDBJ databases">
        <title>Genomic Encyclopedia of Archaeal and Bacterial Type Strains, Phase II (KMG-II): from individual species to whole genera.</title>
        <authorList>
            <person name="Goeker M."/>
        </authorList>
    </citation>
    <scope>NUCLEOTIDE SEQUENCE [LARGE SCALE GENOMIC DNA]</scope>
    <source>
        <strain evidence="7 8">DSM 44720</strain>
    </source>
</reference>
<evidence type="ECO:0000313" key="7">
    <source>
        <dbReference type="EMBL" id="PRY41543.1"/>
    </source>
</evidence>
<protein>
    <submittedName>
        <fullName evidence="7">AraC-like DNA-binding protein</fullName>
    </submittedName>
</protein>
<dbReference type="InterPro" id="IPR032783">
    <property type="entry name" value="AraC_lig"/>
</dbReference>
<keyword evidence="4" id="KW-0804">Transcription</keyword>
<dbReference type="PROSITE" id="PS00041">
    <property type="entry name" value="HTH_ARAC_FAMILY_1"/>
    <property type="match status" value="1"/>
</dbReference>
<dbReference type="InterPro" id="IPR009057">
    <property type="entry name" value="Homeodomain-like_sf"/>
</dbReference>
<evidence type="ECO:0000256" key="2">
    <source>
        <dbReference type="ARBA" id="ARBA00023125"/>
    </source>
</evidence>
<keyword evidence="8" id="KW-1185">Reference proteome</keyword>
<evidence type="ECO:0000313" key="8">
    <source>
        <dbReference type="Proteomes" id="UP000239494"/>
    </source>
</evidence>
<dbReference type="Gene3D" id="2.60.120.10">
    <property type="entry name" value="Jelly Rolls"/>
    <property type="match status" value="1"/>
</dbReference>
<dbReference type="InterPro" id="IPR037923">
    <property type="entry name" value="HTH-like"/>
</dbReference>
<name>A0A2T0T7B9_9PSEU</name>
<organism evidence="7 8">
    <name type="scientific">Umezawaea tangerina</name>
    <dbReference type="NCBI Taxonomy" id="84725"/>
    <lineage>
        <taxon>Bacteria</taxon>
        <taxon>Bacillati</taxon>
        <taxon>Actinomycetota</taxon>
        <taxon>Actinomycetes</taxon>
        <taxon>Pseudonocardiales</taxon>
        <taxon>Pseudonocardiaceae</taxon>
        <taxon>Umezawaea</taxon>
    </lineage>
</organism>
<dbReference type="Pfam" id="PF12852">
    <property type="entry name" value="Cupin_6"/>
    <property type="match status" value="1"/>
</dbReference>
<dbReference type="SMART" id="SM00342">
    <property type="entry name" value="HTH_ARAC"/>
    <property type="match status" value="1"/>
</dbReference>
<dbReference type="InterPro" id="IPR050204">
    <property type="entry name" value="AraC_XylS_family_regulators"/>
</dbReference>
<dbReference type="PANTHER" id="PTHR46796">
    <property type="entry name" value="HTH-TYPE TRANSCRIPTIONAL ACTIVATOR RHAS-RELATED"/>
    <property type="match status" value="1"/>
</dbReference>
<keyword evidence="1" id="KW-0805">Transcription regulation</keyword>
<dbReference type="Pfam" id="PF12833">
    <property type="entry name" value="HTH_18"/>
    <property type="match status" value="1"/>
</dbReference>
<evidence type="ECO:0000256" key="1">
    <source>
        <dbReference type="ARBA" id="ARBA00023015"/>
    </source>
</evidence>
<dbReference type="GO" id="GO:0003700">
    <property type="term" value="F:DNA-binding transcription factor activity"/>
    <property type="evidence" value="ECO:0007669"/>
    <property type="project" value="InterPro"/>
</dbReference>
<dbReference type="GO" id="GO:0043565">
    <property type="term" value="F:sequence-specific DNA binding"/>
    <property type="evidence" value="ECO:0007669"/>
    <property type="project" value="InterPro"/>
</dbReference>
<keyword evidence="3" id="KW-0010">Activator</keyword>
<dbReference type="PROSITE" id="PS01124">
    <property type="entry name" value="HTH_ARAC_FAMILY_2"/>
    <property type="match status" value="1"/>
</dbReference>
<dbReference type="PANTHER" id="PTHR46796:SF7">
    <property type="entry name" value="ARAC FAMILY TRANSCRIPTIONAL REGULATOR"/>
    <property type="match status" value="1"/>
</dbReference>
<dbReference type="SUPFAM" id="SSF51215">
    <property type="entry name" value="Regulatory protein AraC"/>
    <property type="match status" value="1"/>
</dbReference>
<feature type="region of interest" description="Disordered" evidence="5">
    <location>
        <begin position="278"/>
        <end position="314"/>
    </location>
</feature>
<sequence>MDVLSDVIGAMRAGRPYSSLTAAEAAWRMDFAAFGGARFHVVTAGRCRVTSAHAAAVTLGPGDAVLLPHGAEHVLENAGDGTTQLVCGAYQLDQARPHPLIQDLPELVHLPARSDRHPRLRASIALLRDELAEQAPGDDVVLPALLDVVLVHLFRAWISERAERQDTGWCVALGDRAISRSLRAMHEHPAGRWTVESLGARAGLSRAAFARRFASLVGLPPLTYLTWWRLTTAARLLRTTDAPLSVIARRSGYGSPYAFANAFKREYGIPAGEYRRQRRTDHEHIAEWEPPPSGFPLTLVPEGRQPSTASSSQS</sequence>
<evidence type="ECO:0000259" key="6">
    <source>
        <dbReference type="PROSITE" id="PS01124"/>
    </source>
</evidence>
<dbReference type="InterPro" id="IPR018062">
    <property type="entry name" value="HTH_AraC-typ_CS"/>
</dbReference>
<dbReference type="AlphaFoldDB" id="A0A2T0T7B9"/>
<keyword evidence="2 7" id="KW-0238">DNA-binding</keyword>
<dbReference type="SUPFAM" id="SSF46689">
    <property type="entry name" value="Homeodomain-like"/>
    <property type="match status" value="2"/>
</dbReference>
<dbReference type="InterPro" id="IPR018060">
    <property type="entry name" value="HTH_AraC"/>
</dbReference>
<dbReference type="Gene3D" id="1.10.10.60">
    <property type="entry name" value="Homeodomain-like"/>
    <property type="match status" value="2"/>
</dbReference>
<proteinExistence type="predicted"/>
<gene>
    <name evidence="7" type="ORF">CLV43_105301</name>
</gene>
<feature type="compositionally biased region" description="Polar residues" evidence="5">
    <location>
        <begin position="305"/>
        <end position="314"/>
    </location>
</feature>
<dbReference type="EMBL" id="PVTF01000005">
    <property type="protein sequence ID" value="PRY41543.1"/>
    <property type="molecule type" value="Genomic_DNA"/>
</dbReference>
<evidence type="ECO:0000256" key="5">
    <source>
        <dbReference type="SAM" id="MobiDB-lite"/>
    </source>
</evidence>
<accession>A0A2T0T7B9</accession>
<comment type="caution">
    <text evidence="7">The sequence shown here is derived from an EMBL/GenBank/DDBJ whole genome shotgun (WGS) entry which is preliminary data.</text>
</comment>
<evidence type="ECO:0000256" key="4">
    <source>
        <dbReference type="ARBA" id="ARBA00023163"/>
    </source>
</evidence>
<dbReference type="InterPro" id="IPR014710">
    <property type="entry name" value="RmlC-like_jellyroll"/>
</dbReference>
<feature type="domain" description="HTH araC/xylS-type" evidence="6">
    <location>
        <begin position="179"/>
        <end position="277"/>
    </location>
</feature>
<dbReference type="Proteomes" id="UP000239494">
    <property type="component" value="Unassembled WGS sequence"/>
</dbReference>
<evidence type="ECO:0000256" key="3">
    <source>
        <dbReference type="ARBA" id="ARBA00023159"/>
    </source>
</evidence>